<proteinExistence type="predicted"/>
<evidence type="ECO:0000313" key="2">
    <source>
        <dbReference type="Proteomes" id="UP001162992"/>
    </source>
</evidence>
<accession>A0ACC2C6M3</accession>
<dbReference type="EMBL" id="CM055102">
    <property type="protein sequence ID" value="KAJ7537631.1"/>
    <property type="molecule type" value="Genomic_DNA"/>
</dbReference>
<dbReference type="Proteomes" id="UP001162992">
    <property type="component" value="Chromosome 11"/>
</dbReference>
<gene>
    <name evidence="1" type="ORF">O6H91_11G014700</name>
</gene>
<name>A0ACC2C6M3_DIPCM</name>
<comment type="caution">
    <text evidence="1">The sequence shown here is derived from an EMBL/GenBank/DDBJ whole genome shotgun (WGS) entry which is preliminary data.</text>
</comment>
<keyword evidence="2" id="KW-1185">Reference proteome</keyword>
<reference evidence="2" key="1">
    <citation type="journal article" date="2024" name="Proc. Natl. Acad. Sci. U.S.A.">
        <title>Extraordinary preservation of gene collinearity over three hundred million years revealed in homosporous lycophytes.</title>
        <authorList>
            <person name="Li C."/>
            <person name="Wickell D."/>
            <person name="Kuo L.Y."/>
            <person name="Chen X."/>
            <person name="Nie B."/>
            <person name="Liao X."/>
            <person name="Peng D."/>
            <person name="Ji J."/>
            <person name="Jenkins J."/>
            <person name="Williams M."/>
            <person name="Shu S."/>
            <person name="Plott C."/>
            <person name="Barry K."/>
            <person name="Rajasekar S."/>
            <person name="Grimwood J."/>
            <person name="Han X."/>
            <person name="Sun S."/>
            <person name="Hou Z."/>
            <person name="He W."/>
            <person name="Dai G."/>
            <person name="Sun C."/>
            <person name="Schmutz J."/>
            <person name="Leebens-Mack J.H."/>
            <person name="Li F.W."/>
            <person name="Wang L."/>
        </authorList>
    </citation>
    <scope>NUCLEOTIDE SEQUENCE [LARGE SCALE GENOMIC DNA]</scope>
    <source>
        <strain evidence="2">cv. PW_Plant_1</strain>
    </source>
</reference>
<organism evidence="1 2">
    <name type="scientific">Diphasiastrum complanatum</name>
    <name type="common">Issler's clubmoss</name>
    <name type="synonym">Lycopodium complanatum</name>
    <dbReference type="NCBI Taxonomy" id="34168"/>
    <lineage>
        <taxon>Eukaryota</taxon>
        <taxon>Viridiplantae</taxon>
        <taxon>Streptophyta</taxon>
        <taxon>Embryophyta</taxon>
        <taxon>Tracheophyta</taxon>
        <taxon>Lycopodiopsida</taxon>
        <taxon>Lycopodiales</taxon>
        <taxon>Lycopodiaceae</taxon>
        <taxon>Lycopodioideae</taxon>
        <taxon>Diphasiastrum</taxon>
    </lineage>
</organism>
<protein>
    <submittedName>
        <fullName evidence="1">Uncharacterized protein</fullName>
    </submittedName>
</protein>
<sequence>MYVSITKMPRNSHVKSEEMSKELSYDLASDSEFVCGPRISFSCDFVLYDKEADFMEVNRNEYKADSPDFEFAAPNCIELCPARVCMLPADELFHDGKLLPLQPISYGAQHDDRNIENLHQIVPTSNTDTFNEAFQSCELLQSLSITQTSSPVDDSSPPVSPKVPTCGARLGELFRSKKGQFHREQCSSLGGRQKTPWRLRRLFNQSRSVGSAEEMDKFCLRSDSLPVYSTPMHDGSANSFFSRLTSTDTSSLAVFDGKEDDRYGDDQQPQPIIPPGQLFKFSQDHAEITSASRAGGNLDVQGSSTRSSVEKIPTKAVDNMFARSIGRRTVERTGMSRSEYRTRSHSYSGKTQEQRKVPRQMDYARLPDKTISCSSSVRVTPVLNLPVCRGHSFRGVNVAKGRLDNLRHFFFRRKDLTREPSTAETDLLGRSTG</sequence>
<evidence type="ECO:0000313" key="1">
    <source>
        <dbReference type="EMBL" id="KAJ7537631.1"/>
    </source>
</evidence>